<feature type="chain" id="PRO_5015003030" evidence="1">
    <location>
        <begin position="24"/>
        <end position="112"/>
    </location>
</feature>
<organism evidence="2 3">
    <name type="scientific">Stutzerimonas stutzeri</name>
    <name type="common">Pseudomonas stutzeri</name>
    <dbReference type="NCBI Taxonomy" id="316"/>
    <lineage>
        <taxon>Bacteria</taxon>
        <taxon>Pseudomonadati</taxon>
        <taxon>Pseudomonadota</taxon>
        <taxon>Gammaproteobacteria</taxon>
        <taxon>Pseudomonadales</taxon>
        <taxon>Pseudomonadaceae</taxon>
        <taxon>Stutzerimonas</taxon>
    </lineage>
</organism>
<accession>A0A2N8S3X5</accession>
<dbReference type="EMBL" id="POUN01000002">
    <property type="protein sequence ID" value="PNF81312.1"/>
    <property type="molecule type" value="Genomic_DNA"/>
</dbReference>
<dbReference type="RefSeq" id="WP_102824082.1">
    <property type="nucleotide sequence ID" value="NZ_CP139348.1"/>
</dbReference>
<comment type="caution">
    <text evidence="2">The sequence shown here is derived from an EMBL/GenBank/DDBJ whole genome shotgun (WGS) entry which is preliminary data.</text>
</comment>
<gene>
    <name evidence="2" type="ORF">CXK92_05610</name>
</gene>
<evidence type="ECO:0000256" key="1">
    <source>
        <dbReference type="SAM" id="SignalP"/>
    </source>
</evidence>
<evidence type="ECO:0000313" key="2">
    <source>
        <dbReference type="EMBL" id="PNF81312.1"/>
    </source>
</evidence>
<proteinExistence type="predicted"/>
<reference evidence="2 3" key="1">
    <citation type="submission" date="2018-01" db="EMBL/GenBank/DDBJ databases">
        <title>Denitrification phenotypes of diverse strains of Pseudomonas stutzeri.</title>
        <authorList>
            <person name="Milligan D.A."/>
            <person name="Bergaust L."/>
            <person name="Bakken L.R."/>
            <person name="Frostegard A."/>
        </authorList>
    </citation>
    <scope>NUCLEOTIDE SEQUENCE [LARGE SCALE GENOMIC DNA]</scope>
    <source>
        <strain evidence="2 3">KC</strain>
    </source>
</reference>
<feature type="signal peptide" evidence="1">
    <location>
        <begin position="1"/>
        <end position="23"/>
    </location>
</feature>
<name>A0A2N8S3X5_STUST</name>
<keyword evidence="1" id="KW-0732">Signal</keyword>
<dbReference type="Proteomes" id="UP000235925">
    <property type="component" value="Unassembled WGS sequence"/>
</dbReference>
<dbReference type="AlphaFoldDB" id="A0A2N8S3X5"/>
<protein>
    <submittedName>
        <fullName evidence="2">Uncharacterized protein</fullName>
    </submittedName>
</protein>
<dbReference type="OrthoDB" id="6902932at2"/>
<evidence type="ECO:0000313" key="3">
    <source>
        <dbReference type="Proteomes" id="UP000235925"/>
    </source>
</evidence>
<sequence>MRISHLFGSAALAVAFASTSLQAATTDVQAKCEGQLAAQQGNLETGKLLGQMLGNEKLSNALNQVEGGCAQLNADGLAANAAGNDAGAVNDKVQAVSQAKDAVLGLGKMFGK</sequence>